<dbReference type="NCBIfam" id="TIGR01707">
    <property type="entry name" value="gspI"/>
    <property type="match status" value="1"/>
</dbReference>
<dbReference type="STRING" id="658187.LDG_5718"/>
<gene>
    <name evidence="11" type="ORF">LDG_5718</name>
</gene>
<evidence type="ECO:0000256" key="5">
    <source>
        <dbReference type="ARBA" id="ARBA00022519"/>
    </source>
</evidence>
<comment type="subcellular location">
    <subcellularLocation>
        <location evidence="1 9">Cell inner membrane</location>
        <topology evidence="1 9">Single-pass membrane protein</topology>
    </subcellularLocation>
</comment>
<evidence type="ECO:0000256" key="3">
    <source>
        <dbReference type="ARBA" id="ARBA00022475"/>
    </source>
</evidence>
<evidence type="ECO:0000313" key="12">
    <source>
        <dbReference type="Proteomes" id="UP000002770"/>
    </source>
</evidence>
<comment type="function">
    <text evidence="9">Component of the type II secretion system required for the energy-dependent secretion of extracellular factors such as proteases and toxins from the periplasm.</text>
</comment>
<dbReference type="InterPro" id="IPR003413">
    <property type="entry name" value="T2SS_GspI_C"/>
</dbReference>
<dbReference type="InParanoid" id="G9EKI3"/>
<keyword evidence="5 9" id="KW-0997">Cell inner membrane</keyword>
<dbReference type="eggNOG" id="COG2165">
    <property type="taxonomic scope" value="Bacteria"/>
</dbReference>
<dbReference type="Pfam" id="PF07963">
    <property type="entry name" value="N_methyl"/>
    <property type="match status" value="1"/>
</dbReference>
<dbReference type="NCBIfam" id="TIGR02532">
    <property type="entry name" value="IV_pilin_GFxxxE"/>
    <property type="match status" value="1"/>
</dbReference>
<evidence type="ECO:0000256" key="7">
    <source>
        <dbReference type="ARBA" id="ARBA00022989"/>
    </source>
</evidence>
<proteinExistence type="inferred from homology"/>
<dbReference type="InterPro" id="IPR010052">
    <property type="entry name" value="T2SS_protein-GspI"/>
</dbReference>
<evidence type="ECO:0000256" key="1">
    <source>
        <dbReference type="ARBA" id="ARBA00004377"/>
    </source>
</evidence>
<organism evidence="11 12">
    <name type="scientific">Legionella drancourtii LLAP12</name>
    <dbReference type="NCBI Taxonomy" id="658187"/>
    <lineage>
        <taxon>Bacteria</taxon>
        <taxon>Pseudomonadati</taxon>
        <taxon>Pseudomonadota</taxon>
        <taxon>Gammaproteobacteria</taxon>
        <taxon>Legionellales</taxon>
        <taxon>Legionellaceae</taxon>
        <taxon>Legionella</taxon>
    </lineage>
</organism>
<comment type="subunit">
    <text evidence="9">Type II secretion is composed of four main components: the outer membrane complex, the inner membrane complex, the cytoplasmic secretion ATPase and the periplasm-spanning pseudopilus.</text>
</comment>
<keyword evidence="8" id="KW-0472">Membrane</keyword>
<sequence>MILKRAYGKKLQTGFTLIEVLLALAIIAIALTALLKALAQNVENTQRIKQKTVSHWVAMQGVAMVQLGLLQINSSQETTQDTTMLGEHWFWRARVSATPQKSIQLITISVSTEKAGPFREELHAFRYVP</sequence>
<dbReference type="OrthoDB" id="6121517at2"/>
<keyword evidence="6" id="KW-0812">Transmembrane</keyword>
<reference evidence="11 12" key="1">
    <citation type="journal article" date="2011" name="BMC Genomics">
        <title>Insight into cross-talk between intra-amoebal pathogens.</title>
        <authorList>
            <person name="Gimenez G."/>
            <person name="Bertelli C."/>
            <person name="Moliner C."/>
            <person name="Robert C."/>
            <person name="Raoult D."/>
            <person name="Fournier P.E."/>
            <person name="Greub G."/>
        </authorList>
    </citation>
    <scope>NUCLEOTIDE SEQUENCE [LARGE SCALE GENOMIC DNA]</scope>
    <source>
        <strain evidence="11 12">LLAP12</strain>
    </source>
</reference>
<dbReference type="Gene3D" id="3.30.1300.30">
    <property type="entry name" value="GSPII I/J protein-like"/>
    <property type="match status" value="1"/>
</dbReference>
<keyword evidence="12" id="KW-1185">Reference proteome</keyword>
<evidence type="ECO:0000256" key="2">
    <source>
        <dbReference type="ARBA" id="ARBA00008358"/>
    </source>
</evidence>
<dbReference type="GO" id="GO:0015627">
    <property type="term" value="C:type II protein secretion system complex"/>
    <property type="evidence" value="ECO:0007669"/>
    <property type="project" value="UniProtKB-UniRule"/>
</dbReference>
<dbReference type="PANTHER" id="PTHR38779:SF2">
    <property type="entry name" value="TYPE II SECRETION SYSTEM PROTEIN I-RELATED"/>
    <property type="match status" value="1"/>
</dbReference>
<keyword evidence="3" id="KW-1003">Cell membrane</keyword>
<dbReference type="InterPro" id="IPR045584">
    <property type="entry name" value="Pilin-like"/>
</dbReference>
<dbReference type="Pfam" id="PF02501">
    <property type="entry name" value="T2SSI"/>
    <property type="match status" value="1"/>
</dbReference>
<dbReference type="GO" id="GO:0005886">
    <property type="term" value="C:plasma membrane"/>
    <property type="evidence" value="ECO:0007669"/>
    <property type="project" value="UniProtKB-SubCell"/>
</dbReference>
<evidence type="ECO:0000259" key="10">
    <source>
        <dbReference type="Pfam" id="PF02501"/>
    </source>
</evidence>
<dbReference type="FunCoup" id="G9EKI3">
    <property type="interactions" value="51"/>
</dbReference>
<evidence type="ECO:0000313" key="11">
    <source>
        <dbReference type="EMBL" id="EHL32334.1"/>
    </source>
</evidence>
<comment type="similarity">
    <text evidence="2 9">Belongs to the GSP I family.</text>
</comment>
<dbReference type="RefSeq" id="WP_006869680.1">
    <property type="nucleotide sequence ID" value="NZ_JH413801.1"/>
</dbReference>
<accession>G9EKI3</accession>
<dbReference type="HOGENOM" id="CLU_121289_3_0_6"/>
<evidence type="ECO:0000256" key="6">
    <source>
        <dbReference type="ARBA" id="ARBA00022692"/>
    </source>
</evidence>
<dbReference type="SUPFAM" id="SSF54523">
    <property type="entry name" value="Pili subunits"/>
    <property type="match status" value="1"/>
</dbReference>
<evidence type="ECO:0000256" key="8">
    <source>
        <dbReference type="ARBA" id="ARBA00023136"/>
    </source>
</evidence>
<dbReference type="InterPro" id="IPR012902">
    <property type="entry name" value="N_methyl_site"/>
</dbReference>
<dbReference type="GO" id="GO:0015628">
    <property type="term" value="P:protein secretion by the type II secretion system"/>
    <property type="evidence" value="ECO:0007669"/>
    <property type="project" value="UniProtKB-UniRule"/>
</dbReference>
<dbReference type="AlphaFoldDB" id="G9EKI3"/>
<dbReference type="PROSITE" id="PS00409">
    <property type="entry name" value="PROKAR_NTER_METHYL"/>
    <property type="match status" value="1"/>
</dbReference>
<feature type="domain" description="Type II secretion system protein GspI C-terminal" evidence="10">
    <location>
        <begin position="49"/>
        <end position="114"/>
    </location>
</feature>
<dbReference type="Proteomes" id="UP000002770">
    <property type="component" value="Unassembled WGS sequence"/>
</dbReference>
<keyword evidence="7" id="KW-1133">Transmembrane helix</keyword>
<evidence type="ECO:0000256" key="4">
    <source>
        <dbReference type="ARBA" id="ARBA00022481"/>
    </source>
</evidence>
<comment type="PTM">
    <text evidence="9">Cleaved by prepilin peptidase.</text>
</comment>
<dbReference type="EMBL" id="JH413801">
    <property type="protein sequence ID" value="EHL32334.1"/>
    <property type="molecule type" value="Genomic_DNA"/>
</dbReference>
<name>G9EKI3_9GAMM</name>
<protein>
    <recommendedName>
        <fullName evidence="9">Type II secretion system protein I</fullName>
        <shortName evidence="9">T2SS minor pseudopilin I</shortName>
    </recommendedName>
</protein>
<dbReference type="PANTHER" id="PTHR38779">
    <property type="entry name" value="TYPE II SECRETION SYSTEM PROTEIN I-RELATED"/>
    <property type="match status" value="1"/>
</dbReference>
<keyword evidence="4 9" id="KW-0488">Methylation</keyword>
<evidence type="ECO:0000256" key="9">
    <source>
        <dbReference type="RuleBase" id="RU368030"/>
    </source>
</evidence>